<protein>
    <submittedName>
        <fullName evidence="2">Transposase</fullName>
    </submittedName>
</protein>
<dbReference type="RefSeq" id="WP_002693030.1">
    <property type="nucleotide sequence ID" value="NZ_AAWS01000001.1"/>
</dbReference>
<evidence type="ECO:0000259" key="1">
    <source>
        <dbReference type="Pfam" id="PF13358"/>
    </source>
</evidence>
<keyword evidence="3" id="KW-1185">Reference proteome</keyword>
<dbReference type="InterPro" id="IPR036397">
    <property type="entry name" value="RNaseH_sf"/>
</dbReference>
<reference evidence="2 3" key="1">
    <citation type="submission" date="2007-01" db="EMBL/GenBank/DDBJ databases">
        <authorList>
            <person name="Haygood M."/>
            <person name="Podell S."/>
            <person name="Anderson C."/>
            <person name="Hopkinson B."/>
            <person name="Roe K."/>
            <person name="Barbeau K."/>
            <person name="Gaasterland T."/>
            <person name="Ferriera S."/>
            <person name="Johnson J."/>
            <person name="Kravitz S."/>
            <person name="Beeson K."/>
            <person name="Sutton G."/>
            <person name="Rogers Y.-H."/>
            <person name="Friedman R."/>
            <person name="Frazier M."/>
            <person name="Venter J.C."/>
        </authorList>
    </citation>
    <scope>NUCLEOTIDE SEQUENCE [LARGE SCALE GENOMIC DNA]</scope>
    <source>
        <strain evidence="2 3">ATCC 23134</strain>
    </source>
</reference>
<accession>A1ZCS1</accession>
<comment type="caution">
    <text evidence="2">The sequence shown here is derived from an EMBL/GenBank/DDBJ whole genome shotgun (WGS) entry which is preliminary data.</text>
</comment>
<name>A1ZCS1_MICM2</name>
<dbReference type="AlphaFoldDB" id="A1ZCS1"/>
<dbReference type="GO" id="GO:0003676">
    <property type="term" value="F:nucleic acid binding"/>
    <property type="evidence" value="ECO:0007669"/>
    <property type="project" value="InterPro"/>
</dbReference>
<organism evidence="2 3">
    <name type="scientific">Microscilla marina ATCC 23134</name>
    <dbReference type="NCBI Taxonomy" id="313606"/>
    <lineage>
        <taxon>Bacteria</taxon>
        <taxon>Pseudomonadati</taxon>
        <taxon>Bacteroidota</taxon>
        <taxon>Cytophagia</taxon>
        <taxon>Cytophagales</taxon>
        <taxon>Microscillaceae</taxon>
        <taxon>Microscilla</taxon>
    </lineage>
</organism>
<proteinExistence type="predicted"/>
<dbReference type="EMBL" id="AAWS01000001">
    <property type="protein sequence ID" value="EAY32073.1"/>
    <property type="molecule type" value="Genomic_DNA"/>
</dbReference>
<sequence length="252" mass="29502">MFPVIDDWEAFKTRVRLVCDLIFKAIQGEINLASVDEKTGIQAVERKIIRKNGHLRTEYEYKRNGTTCLMATVDVGTGDIVSHRLNDTRDENDFLVFIQALTDKYQEKDEVVIVADNLNTHMSASLVKWVAKKIKFEGDLGTKGYKGILKSMESCKKFLENQSHRVRFVYTPKHCSWLNPIENWFSKLQRQAISRESFESKEVLCQRIENYIQYYNKFFAKTLKWKFKGFTKDRKFYEQDTAVESQFNSSGI</sequence>
<feature type="domain" description="Tc1-like transposase DDE" evidence="1">
    <location>
        <begin position="42"/>
        <end position="204"/>
    </location>
</feature>
<evidence type="ECO:0000313" key="3">
    <source>
        <dbReference type="Proteomes" id="UP000004095"/>
    </source>
</evidence>
<gene>
    <name evidence="2" type="ORF">M23134_02102</name>
</gene>
<evidence type="ECO:0000313" key="2">
    <source>
        <dbReference type="EMBL" id="EAY32073.1"/>
    </source>
</evidence>
<dbReference type="eggNOG" id="COG3335">
    <property type="taxonomic scope" value="Bacteria"/>
</dbReference>
<dbReference type="InterPro" id="IPR038717">
    <property type="entry name" value="Tc1-like_DDE_dom"/>
</dbReference>
<dbReference type="Gene3D" id="3.30.420.10">
    <property type="entry name" value="Ribonuclease H-like superfamily/Ribonuclease H"/>
    <property type="match status" value="1"/>
</dbReference>
<dbReference type="Pfam" id="PF13358">
    <property type="entry name" value="DDE_3"/>
    <property type="match status" value="1"/>
</dbReference>
<dbReference type="Proteomes" id="UP000004095">
    <property type="component" value="Unassembled WGS sequence"/>
</dbReference>